<evidence type="ECO:0000256" key="10">
    <source>
        <dbReference type="ARBA" id="ARBA00047389"/>
    </source>
</evidence>
<dbReference type="Gene3D" id="2.40.37.10">
    <property type="entry name" value="Lyase, Ornithine Decarboxylase, Chain A, domain 1"/>
    <property type="match status" value="1"/>
</dbReference>
<dbReference type="Proteomes" id="UP000199134">
    <property type="component" value="Unassembled WGS sequence"/>
</dbReference>
<evidence type="ECO:0000256" key="9">
    <source>
        <dbReference type="ARBA" id="ARBA00047351"/>
    </source>
</evidence>
<dbReference type="PIRSF" id="PIRSF038941">
    <property type="entry name" value="NspC"/>
    <property type="match status" value="1"/>
</dbReference>
<dbReference type="GO" id="GO:0009089">
    <property type="term" value="P:lysine biosynthetic process via diaminopimelate"/>
    <property type="evidence" value="ECO:0007669"/>
    <property type="project" value="TreeGrafter"/>
</dbReference>
<evidence type="ECO:0000256" key="4">
    <source>
        <dbReference type="ARBA" id="ARBA00022793"/>
    </source>
</evidence>
<dbReference type="NCBIfam" id="TIGR01047">
    <property type="entry name" value="nspC"/>
    <property type="match status" value="1"/>
</dbReference>
<dbReference type="AlphaFoldDB" id="A0A1H0G435"/>
<evidence type="ECO:0000256" key="8">
    <source>
        <dbReference type="ARBA" id="ARBA00025802"/>
    </source>
</evidence>
<dbReference type="GO" id="GO:0008295">
    <property type="term" value="P:spermidine biosynthetic process"/>
    <property type="evidence" value="ECO:0007669"/>
    <property type="project" value="UniProtKB-KW"/>
</dbReference>
<evidence type="ECO:0000256" key="7">
    <source>
        <dbReference type="ARBA" id="ARBA00023239"/>
    </source>
</evidence>
<feature type="domain" description="Orn/DAP/Arg decarboxylase 2 C-terminal" evidence="12">
    <location>
        <begin position="208"/>
        <end position="335"/>
    </location>
</feature>
<name>A0A1H0G435_9BACT</name>
<comment type="catalytic activity">
    <reaction evidence="10">
        <text>carboxynorspermidine + H(+) = norspermidine + CO2</text>
        <dbReference type="Rhea" id="RHEA:34099"/>
        <dbReference type="ChEBI" id="CHEBI:15378"/>
        <dbReference type="ChEBI" id="CHEBI:16526"/>
        <dbReference type="ChEBI" id="CHEBI:57920"/>
        <dbReference type="ChEBI" id="CHEBI:65070"/>
        <dbReference type="EC" id="4.1.1.96"/>
    </reaction>
</comment>
<evidence type="ECO:0000256" key="11">
    <source>
        <dbReference type="PIRSR" id="PIRSR038941-1"/>
    </source>
</evidence>
<gene>
    <name evidence="13" type="ORF">SAMN04487900_10785</name>
</gene>
<dbReference type="SUPFAM" id="SSF50621">
    <property type="entry name" value="Alanine racemase C-terminal domain-like"/>
    <property type="match status" value="1"/>
</dbReference>
<comment type="caution">
    <text evidence="13">The sequence shown here is derived from an EMBL/GenBank/DDBJ whole genome shotgun (WGS) entry which is preliminary data.</text>
</comment>
<dbReference type="InterPro" id="IPR005730">
    <property type="entry name" value="Nsp_de-COase"/>
</dbReference>
<proteinExistence type="inferred from homology"/>
<evidence type="ECO:0000256" key="1">
    <source>
        <dbReference type="ARBA" id="ARBA00001933"/>
    </source>
</evidence>
<reference evidence="14" key="1">
    <citation type="submission" date="2016-10" db="EMBL/GenBank/DDBJ databases">
        <authorList>
            <person name="de Groot N.N."/>
        </authorList>
    </citation>
    <scope>NUCLEOTIDE SEQUENCE [LARGE SCALE GENOMIC DNA]</scope>
    <source>
        <strain evidence="14">BP1-145</strain>
    </source>
</reference>
<evidence type="ECO:0000256" key="2">
    <source>
        <dbReference type="ARBA" id="ARBA00012259"/>
    </source>
</evidence>
<dbReference type="Gene3D" id="3.20.20.10">
    <property type="entry name" value="Alanine racemase"/>
    <property type="match status" value="1"/>
</dbReference>
<dbReference type="FunFam" id="3.20.20.10:FF:000012">
    <property type="entry name" value="Carboxynorspermidine/carboxyspermidine decarboxylase"/>
    <property type="match status" value="1"/>
</dbReference>
<keyword evidence="6" id="KW-0745">Spermidine biosynthesis</keyword>
<dbReference type="SUPFAM" id="SSF51419">
    <property type="entry name" value="PLP-binding barrel"/>
    <property type="match status" value="1"/>
</dbReference>
<keyword evidence="5" id="KW-0663">Pyridoxal phosphate</keyword>
<keyword evidence="4" id="KW-0210">Decarboxylase</keyword>
<dbReference type="Pfam" id="PF00278">
    <property type="entry name" value="Orn_DAP_Arg_deC"/>
    <property type="match status" value="1"/>
</dbReference>
<dbReference type="EC" id="4.1.1.96" evidence="2"/>
<protein>
    <recommendedName>
        <fullName evidence="3">Carboxynorspermidine/carboxyspermidine decarboxylase</fullName>
        <ecNumber evidence="2">4.1.1.96</ecNumber>
    </recommendedName>
</protein>
<evidence type="ECO:0000256" key="5">
    <source>
        <dbReference type="ARBA" id="ARBA00022898"/>
    </source>
</evidence>
<dbReference type="CDD" id="cd06829">
    <property type="entry name" value="PLPDE_III_CANSDC"/>
    <property type="match status" value="1"/>
</dbReference>
<keyword evidence="7" id="KW-0456">Lyase</keyword>
<comment type="catalytic activity">
    <reaction evidence="9">
        <text>carboxyspermidine + H(+) = spermidine + CO2</text>
        <dbReference type="Rhea" id="RHEA:34095"/>
        <dbReference type="ChEBI" id="CHEBI:15378"/>
        <dbReference type="ChEBI" id="CHEBI:16526"/>
        <dbReference type="ChEBI" id="CHEBI:57834"/>
        <dbReference type="ChEBI" id="CHEBI:65072"/>
        <dbReference type="EC" id="4.1.1.96"/>
    </reaction>
</comment>
<dbReference type="GO" id="GO:0045312">
    <property type="term" value="P:nor-spermidine biosynthetic process"/>
    <property type="evidence" value="ECO:0007669"/>
    <property type="project" value="InterPro"/>
</dbReference>
<evidence type="ECO:0000256" key="3">
    <source>
        <dbReference type="ARBA" id="ARBA00013633"/>
    </source>
</evidence>
<dbReference type="InterPro" id="IPR009006">
    <property type="entry name" value="Ala_racemase/Decarboxylase_C"/>
</dbReference>
<dbReference type="PANTHER" id="PTHR43727">
    <property type="entry name" value="DIAMINOPIMELATE DECARBOXYLASE"/>
    <property type="match status" value="1"/>
</dbReference>
<dbReference type="PANTHER" id="PTHR43727:SF1">
    <property type="entry name" value="CARBOXYNORSPERMIDINE_CARBOXYSPERMIDINE DECARBOXYLASE"/>
    <property type="match status" value="1"/>
</dbReference>
<dbReference type="EMBL" id="FNIW01000007">
    <property type="protein sequence ID" value="SDO01499.1"/>
    <property type="molecule type" value="Genomic_DNA"/>
</dbReference>
<dbReference type="GO" id="GO:0008836">
    <property type="term" value="F:diaminopimelate decarboxylase activity"/>
    <property type="evidence" value="ECO:0007669"/>
    <property type="project" value="TreeGrafter"/>
</dbReference>
<comment type="similarity">
    <text evidence="8">Belongs to the Orn/Lys/Arg decarboxylase class-II family. NspC subfamily.</text>
</comment>
<organism evidence="13 14">
    <name type="scientific">Prevotella communis</name>
    <dbReference type="NCBI Taxonomy" id="2913614"/>
    <lineage>
        <taxon>Bacteria</taxon>
        <taxon>Pseudomonadati</taxon>
        <taxon>Bacteroidota</taxon>
        <taxon>Bacteroidia</taxon>
        <taxon>Bacteroidales</taxon>
        <taxon>Prevotellaceae</taxon>
        <taxon>Prevotella</taxon>
    </lineage>
</organism>
<evidence type="ECO:0000313" key="14">
    <source>
        <dbReference type="Proteomes" id="UP000199134"/>
    </source>
</evidence>
<evidence type="ECO:0000259" key="12">
    <source>
        <dbReference type="Pfam" id="PF00278"/>
    </source>
</evidence>
<dbReference type="InterPro" id="IPR029066">
    <property type="entry name" value="PLP-binding_barrel"/>
</dbReference>
<accession>A0A1H0G435</accession>
<evidence type="ECO:0000256" key="6">
    <source>
        <dbReference type="ARBA" id="ARBA00023066"/>
    </source>
</evidence>
<comment type="cofactor">
    <cofactor evidence="1">
        <name>pyridoxal 5'-phosphate</name>
        <dbReference type="ChEBI" id="CHEBI:597326"/>
    </cofactor>
</comment>
<dbReference type="InterPro" id="IPR022643">
    <property type="entry name" value="De-COase2_C"/>
</dbReference>
<feature type="binding site" evidence="11">
    <location>
        <position position="271"/>
    </location>
    <ligand>
        <name>substrate</name>
    </ligand>
</feature>
<sequence>MMKEPVYIIEETLLRRNLQLIADVAKEADVEIILAFKAFALWKTFPIFREYINSTTASSLSEARLALEEFGAKAHTYSPAYTDEEIDDIVRCSSHLTFNSLSQYERFHDRVEGKASIGLRVNPEYSEVGTMLYNPCAPGTRFGITADKLPETLPANIEGFHCHCHCESGADVLERTLVHIEEKFSKWFPQLKWLNLGGGHLMTRKDYDVPHLINILKGLHERYPWLKIILEPGSAFAWQTGPLVSHVVDIVEDKGIRTAILDVSFTCHMPDCLEMPYMPEVRGAEIVEESSSLQSQTSEYVYRLGGNSCLSGDFMSSWRFDHELKVGEEVIFEDMIHYTTVKTCMFNGISHPALAMLHKDGKLEILRHFGYEDYRNRMD</sequence>
<evidence type="ECO:0000313" key="13">
    <source>
        <dbReference type="EMBL" id="SDO01499.1"/>
    </source>
</evidence>